<dbReference type="Proteomes" id="UP000297918">
    <property type="component" value="Unassembled WGS sequence"/>
</dbReference>
<organism evidence="1 3">
    <name type="scientific">Leptospira bourretii</name>
    <dbReference type="NCBI Taxonomy" id="2484962"/>
    <lineage>
        <taxon>Bacteria</taxon>
        <taxon>Pseudomonadati</taxon>
        <taxon>Spirochaetota</taxon>
        <taxon>Spirochaetia</taxon>
        <taxon>Leptospirales</taxon>
        <taxon>Leptospiraceae</taxon>
        <taxon>Leptospira</taxon>
    </lineage>
</organism>
<evidence type="ECO:0000313" key="1">
    <source>
        <dbReference type="EMBL" id="TGK88596.1"/>
    </source>
</evidence>
<dbReference type="EMBL" id="RQFM01000010">
    <property type="protein sequence ID" value="TGK88596.1"/>
    <property type="molecule type" value="Genomic_DNA"/>
</dbReference>
<proteinExistence type="predicted"/>
<dbReference type="EMBL" id="RQFL01000031">
    <property type="protein sequence ID" value="TGK89229.1"/>
    <property type="molecule type" value="Genomic_DNA"/>
</dbReference>
<reference evidence="3 4" key="2">
    <citation type="journal article" date="2019" name="PLoS Negl. Trop. Dis.">
        <title>Revisiting the worldwide diversity of Leptospira species in the environment.</title>
        <authorList>
            <person name="Vincent A.T."/>
            <person name="Schiettekatte O."/>
            <person name="Bourhy P."/>
            <person name="Veyrier F.J."/>
            <person name="Picardeau M."/>
        </authorList>
    </citation>
    <scope>NUCLEOTIDE SEQUENCE [LARGE SCALE GENOMIC DNA]</scope>
    <source>
        <strain evidence="1 3">201800280</strain>
        <strain evidence="4">201800281</strain>
    </source>
</reference>
<keyword evidence="4" id="KW-1185">Reference proteome</keyword>
<dbReference type="Proteomes" id="UP000297394">
    <property type="component" value="Unassembled WGS sequence"/>
</dbReference>
<name>A0A4R9IJC4_9LEPT</name>
<gene>
    <name evidence="1" type="ORF">EHQ23_06160</name>
    <name evidence="2" type="ORF">EHQ26_18685</name>
</gene>
<sequence>MRLCPNVKAEFLRKDGKIWDIQTNSRGERILGREPNKSKLWLVGDSMAMGYGLPTKETPAFYIKSKYNLDVRLVAVDAIGTRGLLQLLKETIQKIDPKDSPDQIYWIWNPSDFIDDEREKKGFKRIFYPIHHQLSQISYLYRNLLPSPKANVYTSYGIPIKYPESHITYSHLGDFFSDRVIPKEKVNILFSWGMSREGTPDTKDPNYDVAKDFFSKQKVKTIDLRKKTEVLFKEQKQVYIPLDGHPGPALAELFADAIAKDFLNLP</sequence>
<dbReference type="OrthoDB" id="343100at2"/>
<reference evidence="2" key="1">
    <citation type="submission" date="2018-10" db="EMBL/GenBank/DDBJ databases">
        <authorList>
            <person name="Vincent A.T."/>
            <person name="Schiettekatte O."/>
            <person name="Bourhy P."/>
            <person name="Veyrier F.J."/>
            <person name="Picardeau M."/>
        </authorList>
    </citation>
    <scope>NUCLEOTIDE SEQUENCE</scope>
    <source>
        <strain evidence="2">201800281</strain>
    </source>
</reference>
<evidence type="ECO:0000313" key="3">
    <source>
        <dbReference type="Proteomes" id="UP000297394"/>
    </source>
</evidence>
<evidence type="ECO:0000313" key="4">
    <source>
        <dbReference type="Proteomes" id="UP000297918"/>
    </source>
</evidence>
<dbReference type="SUPFAM" id="SSF52266">
    <property type="entry name" value="SGNH hydrolase"/>
    <property type="match status" value="1"/>
</dbReference>
<accession>A0A4R9IJC4</accession>
<protein>
    <recommendedName>
        <fullName evidence="5">SGNH/GDSL hydrolase family protein</fullName>
    </recommendedName>
</protein>
<comment type="caution">
    <text evidence="1">The sequence shown here is derived from an EMBL/GenBank/DDBJ whole genome shotgun (WGS) entry which is preliminary data.</text>
</comment>
<evidence type="ECO:0008006" key="5">
    <source>
        <dbReference type="Google" id="ProtNLM"/>
    </source>
</evidence>
<evidence type="ECO:0000313" key="2">
    <source>
        <dbReference type="EMBL" id="TGK89229.1"/>
    </source>
</evidence>
<dbReference type="AlphaFoldDB" id="A0A4R9IJC4"/>